<evidence type="ECO:0000313" key="1">
    <source>
        <dbReference type="EMBL" id="RIA81364.1"/>
    </source>
</evidence>
<accession>A0A397SFZ6</accession>
<evidence type="ECO:0008006" key="3">
    <source>
        <dbReference type="Google" id="ProtNLM"/>
    </source>
</evidence>
<evidence type="ECO:0000313" key="2">
    <source>
        <dbReference type="Proteomes" id="UP000265703"/>
    </source>
</evidence>
<protein>
    <recommendedName>
        <fullName evidence="3">BTB domain-containing protein</fullName>
    </recommendedName>
</protein>
<proteinExistence type="predicted"/>
<comment type="caution">
    <text evidence="1">The sequence shown here is derived from an EMBL/GenBank/DDBJ whole genome shotgun (WGS) entry which is preliminary data.</text>
</comment>
<name>A0A397SFZ6_9GLOM</name>
<keyword evidence="2" id="KW-1185">Reference proteome</keyword>
<dbReference type="EMBL" id="QKYT01000808">
    <property type="protein sequence ID" value="RIA81364.1"/>
    <property type="molecule type" value="Genomic_DNA"/>
</dbReference>
<gene>
    <name evidence="1" type="ORF">C1645_790569</name>
</gene>
<sequence length="92" mass="10763">RFIYCGKIDLTNLQGPKVLELLMAVDELNIQSLSFCIQEHLTKHQDDFLQRILLKFLKQFINMNHLQNYGIIVLTKFAQNLKCCLILINLLT</sequence>
<organism evidence="1 2">
    <name type="scientific">Glomus cerebriforme</name>
    <dbReference type="NCBI Taxonomy" id="658196"/>
    <lineage>
        <taxon>Eukaryota</taxon>
        <taxon>Fungi</taxon>
        <taxon>Fungi incertae sedis</taxon>
        <taxon>Mucoromycota</taxon>
        <taxon>Glomeromycotina</taxon>
        <taxon>Glomeromycetes</taxon>
        <taxon>Glomerales</taxon>
        <taxon>Glomeraceae</taxon>
        <taxon>Glomus</taxon>
    </lineage>
</organism>
<dbReference type="Proteomes" id="UP000265703">
    <property type="component" value="Unassembled WGS sequence"/>
</dbReference>
<feature type="non-terminal residue" evidence="1">
    <location>
        <position position="1"/>
    </location>
</feature>
<dbReference type="AlphaFoldDB" id="A0A397SFZ6"/>
<reference evidence="1 2" key="1">
    <citation type="submission" date="2018-06" db="EMBL/GenBank/DDBJ databases">
        <title>Comparative genomics reveals the genomic features of Rhizophagus irregularis, R. cerebriforme, R. diaphanum and Gigaspora rosea, and their symbiotic lifestyle signature.</title>
        <authorList>
            <person name="Morin E."/>
            <person name="San Clemente H."/>
            <person name="Chen E.C.H."/>
            <person name="De La Providencia I."/>
            <person name="Hainaut M."/>
            <person name="Kuo A."/>
            <person name="Kohler A."/>
            <person name="Murat C."/>
            <person name="Tang N."/>
            <person name="Roy S."/>
            <person name="Loubradou J."/>
            <person name="Henrissat B."/>
            <person name="Grigoriev I.V."/>
            <person name="Corradi N."/>
            <person name="Roux C."/>
            <person name="Martin F.M."/>
        </authorList>
    </citation>
    <scope>NUCLEOTIDE SEQUENCE [LARGE SCALE GENOMIC DNA]</scope>
    <source>
        <strain evidence="1 2">DAOM 227022</strain>
    </source>
</reference>
<dbReference type="OrthoDB" id="2376382at2759"/>